<protein>
    <submittedName>
        <fullName evidence="1">Uncharacterized protein</fullName>
    </submittedName>
</protein>
<dbReference type="Proteomes" id="UP000198822">
    <property type="component" value="Chromosome I"/>
</dbReference>
<sequence>MMGCMPTIWRSARPLLRTRSSTHDLRWLSRRAFDARWFPQGIDVGTWRGRRTIAVTWYRKDATGEGHEASRVTLIDVRRSTSVDLALAVETADGTLEPARIHAGGLAWLDDGRLLVAATFEGLWEFDVHATRTVVGADARRLSGSRRRGARCEVLVRTRVHDVPLRCSFVGRVTPAAPGVPRIVAGEYRSDAEGRIGWHDVPAGDGPWDAWSLEPTSIPRMQGVVDLDGELLISQSRGMQPGRLWRGRRGAMTRSRHALPIGCEDLAVDEAAGMLWTVAEHPWRRRVHGIPLAALGAQ</sequence>
<reference evidence="2" key="1">
    <citation type="submission" date="2016-10" db="EMBL/GenBank/DDBJ databases">
        <authorList>
            <person name="Varghese N."/>
            <person name="Submissions S."/>
        </authorList>
    </citation>
    <scope>NUCLEOTIDE SEQUENCE [LARGE SCALE GENOMIC DNA]</scope>
    <source>
        <strain evidence="2">DSM 22002</strain>
    </source>
</reference>
<name>A0A1G8BBG1_9MICO</name>
<keyword evidence="2" id="KW-1185">Reference proteome</keyword>
<proteinExistence type="predicted"/>
<evidence type="ECO:0000313" key="1">
    <source>
        <dbReference type="EMBL" id="SDH30555.1"/>
    </source>
</evidence>
<dbReference type="STRING" id="399736.SAMN04489720_0856"/>
<evidence type="ECO:0000313" key="2">
    <source>
        <dbReference type="Proteomes" id="UP000198822"/>
    </source>
</evidence>
<accession>A0A1G8BBG1</accession>
<dbReference type="EMBL" id="LT629695">
    <property type="protein sequence ID" value="SDH30555.1"/>
    <property type="molecule type" value="Genomic_DNA"/>
</dbReference>
<organism evidence="1 2">
    <name type="scientific">Agrococcus jejuensis</name>
    <dbReference type="NCBI Taxonomy" id="399736"/>
    <lineage>
        <taxon>Bacteria</taxon>
        <taxon>Bacillati</taxon>
        <taxon>Actinomycetota</taxon>
        <taxon>Actinomycetes</taxon>
        <taxon>Micrococcales</taxon>
        <taxon>Microbacteriaceae</taxon>
        <taxon>Agrococcus</taxon>
    </lineage>
</organism>
<dbReference type="AlphaFoldDB" id="A0A1G8BBG1"/>
<gene>
    <name evidence="1" type="ORF">SAMN04489720_0856</name>
</gene>